<keyword evidence="12 19" id="KW-0130">Cell adhesion</keyword>
<evidence type="ECO:0000256" key="17">
    <source>
        <dbReference type="ARBA" id="ARBA00023180"/>
    </source>
</evidence>
<evidence type="ECO:0000256" key="15">
    <source>
        <dbReference type="ARBA" id="ARBA00023136"/>
    </source>
</evidence>
<keyword evidence="7" id="KW-0479">Metal-binding</keyword>
<feature type="disulfide bond" evidence="18">
    <location>
        <begin position="643"/>
        <end position="656"/>
    </location>
</feature>
<feature type="domain" description="Integrin beta subunit tail" evidence="24">
    <location>
        <begin position="666"/>
        <end position="750"/>
    </location>
</feature>
<keyword evidence="16 18" id="KW-1015">Disulfide bond</keyword>
<keyword evidence="4" id="KW-0245">EGF-like domain</keyword>
<dbReference type="Gene3D" id="2.60.40.1510">
    <property type="entry name" value="ntegrin, alpha v. Chain A, domain 3"/>
    <property type="match status" value="1"/>
</dbReference>
<evidence type="ECO:0000256" key="20">
    <source>
        <dbReference type="SAM" id="Phobius"/>
    </source>
</evidence>
<feature type="disulfide bond" evidence="18">
    <location>
        <begin position="598"/>
        <end position="630"/>
    </location>
</feature>
<evidence type="ECO:0000313" key="25">
    <source>
        <dbReference type="EnsemblMetazoa" id="XP_014241510.1"/>
    </source>
</evidence>
<dbReference type="GO" id="GO:0005178">
    <property type="term" value="F:integrin binding"/>
    <property type="evidence" value="ECO:0007669"/>
    <property type="project" value="TreeGrafter"/>
</dbReference>
<dbReference type="Pfam" id="PF08725">
    <property type="entry name" value="Integrin_b_cyt"/>
    <property type="match status" value="1"/>
</dbReference>
<keyword evidence="26" id="KW-1185">Reference proteome</keyword>
<feature type="disulfide bond" evidence="18">
    <location>
        <begin position="551"/>
        <end position="556"/>
    </location>
</feature>
<dbReference type="InterPro" id="IPR032695">
    <property type="entry name" value="Integrin_dom_sf"/>
</dbReference>
<dbReference type="PANTHER" id="PTHR10082:SF60">
    <property type="entry name" value="INTEGRIN BETA-PS"/>
    <property type="match status" value="1"/>
</dbReference>
<dbReference type="SMART" id="SM01241">
    <property type="entry name" value="Integrin_b_cyt"/>
    <property type="match status" value="1"/>
</dbReference>
<sequence length="820" mass="90917">MKTREWLLLGLYLGTVSCQQSAKLQQNPCSFKATCHECIQTPTCAWCWQPNLPESQSRCFQPNLNTGDQLLQCAEEYIWNPDNEYTIQRAEKLTKVSESGHSYQENWEQSSSQGQSFGHGHGAQNDIVQISPQEARLKLRINEAYRISVSYSQAVSYPVDLYYLMDLSKSMEDDKEKLSALGNILAESMKNITSNFRLGFGSFVDKVVMPYVSIVPKKLEQPCENCKAPYGYHNHMPLSSDTNMFAGQVQSASVSGNLDAPEGGFDAIMQAVVCREQIGWREKARRLLVFSTDAGFHYAGDGKLGGIVKPNDGQCHLDSRGYYTYSNEQDYPSVSQINLKVKQNAINVIFAVTSEQIGVYSRLRHHIEGSSAGVLSNDSSNVVELVKEQYDKITSSIEMKDTASSAVKVTYLSNCLDTDGPLQKTNKCDGLKVDSEVTFQALVEVKSCPPNRKDWKQTFSIYPVGINESLTVHLEMQCDCPCENPGNQAFKEHADECSGAGTYKCGICECDDDHFGRSCECNAYSKNQDENGTGCRPDNSSTVDCNGRGTCICGQCQCFPRSNPLEVISGAYCECDNFSCDRVDSLLCSGPEKGTCDCGKCRCEPGWSGADCSCSTSQETCRSPTGGEICSGKGECVCGKCVCNDETEGRYTGKFCEKCPTCPRRCEELKDCVQCQVYEKGPLKDAECLANCSFTPAVVDNIVIDDTKDEAPCVFIDEDDCRYTFIYTYDEKGKLVVTAKKKLDCPPKVFVLGIVIGVIGAIVFIGLILLLLWKLLTTIHDRREFAKFEQERTHAKWDTVENPIYKQATSTFKNPTYAGK</sequence>
<dbReference type="SUPFAM" id="SSF69687">
    <property type="entry name" value="Integrin beta tail domain"/>
    <property type="match status" value="1"/>
</dbReference>
<dbReference type="RefSeq" id="XP_014241510.1">
    <property type="nucleotide sequence ID" value="XM_014386024.2"/>
</dbReference>
<dbReference type="InterPro" id="IPR015812">
    <property type="entry name" value="Integrin_bsu"/>
</dbReference>
<evidence type="ECO:0000256" key="3">
    <source>
        <dbReference type="ARBA" id="ARBA00022475"/>
    </source>
</evidence>
<keyword evidence="11" id="KW-0460">Magnesium</keyword>
<protein>
    <recommendedName>
        <fullName evidence="19">Integrin beta</fullName>
    </recommendedName>
</protein>
<dbReference type="SUPFAM" id="SSF53300">
    <property type="entry name" value="vWA-like"/>
    <property type="match status" value="1"/>
</dbReference>
<dbReference type="GO" id="GO:0007160">
    <property type="term" value="P:cell-matrix adhesion"/>
    <property type="evidence" value="ECO:0007669"/>
    <property type="project" value="TreeGrafter"/>
</dbReference>
<keyword evidence="8 21" id="KW-0732">Signal</keyword>
<accession>A0A8I6RAE9</accession>
<comment type="similarity">
    <text evidence="2 19">Belongs to the integrin beta chain family.</text>
</comment>
<feature type="disulfide bond" evidence="18">
    <location>
        <begin position="614"/>
        <end position="621"/>
    </location>
</feature>
<dbReference type="PRINTS" id="PR01186">
    <property type="entry name" value="INTEGRINB"/>
</dbReference>
<evidence type="ECO:0000256" key="8">
    <source>
        <dbReference type="ARBA" id="ARBA00022729"/>
    </source>
</evidence>
<keyword evidence="17" id="KW-0325">Glycoprotein</keyword>
<keyword evidence="13 20" id="KW-1133">Transmembrane helix</keyword>
<reference evidence="25" key="1">
    <citation type="submission" date="2022-01" db="UniProtKB">
        <authorList>
            <consortium name="EnsemblMetazoa"/>
        </authorList>
    </citation>
    <scope>IDENTIFICATION</scope>
</reference>
<dbReference type="InterPro" id="IPR040622">
    <property type="entry name" value="EGF_integrin_1"/>
</dbReference>
<dbReference type="InterPro" id="IPR057243">
    <property type="entry name" value="Integrin_I-EGF_CS"/>
</dbReference>
<evidence type="ECO:0000256" key="13">
    <source>
        <dbReference type="ARBA" id="ARBA00022989"/>
    </source>
</evidence>
<dbReference type="GO" id="GO:0009986">
    <property type="term" value="C:cell surface"/>
    <property type="evidence" value="ECO:0007669"/>
    <property type="project" value="TreeGrafter"/>
</dbReference>
<dbReference type="Pfam" id="PF18372">
    <property type="entry name" value="I-EGF_1"/>
    <property type="match status" value="1"/>
</dbReference>
<dbReference type="KEGG" id="clec:106662173"/>
<feature type="disulfide bond" evidence="18">
    <location>
        <begin position="636"/>
        <end position="641"/>
    </location>
</feature>
<feature type="disulfide bond" evidence="18">
    <location>
        <begin position="521"/>
        <end position="535"/>
    </location>
</feature>
<dbReference type="PIRSF" id="PIRSF002512">
    <property type="entry name" value="Integrin_B"/>
    <property type="match status" value="1"/>
</dbReference>
<evidence type="ECO:0000259" key="23">
    <source>
        <dbReference type="SMART" id="SM01241"/>
    </source>
</evidence>
<evidence type="ECO:0000256" key="18">
    <source>
        <dbReference type="PIRSR" id="PIRSR002512-1"/>
    </source>
</evidence>
<dbReference type="GO" id="GO:0007229">
    <property type="term" value="P:integrin-mediated signaling pathway"/>
    <property type="evidence" value="ECO:0007669"/>
    <property type="project" value="UniProtKB-KW"/>
</dbReference>
<dbReference type="CTD" id="44885"/>
<feature type="disulfide bond" evidence="18">
    <location>
        <begin position="223"/>
        <end position="226"/>
    </location>
</feature>
<dbReference type="GO" id="GO:0046872">
    <property type="term" value="F:metal ion binding"/>
    <property type="evidence" value="ECO:0007669"/>
    <property type="project" value="UniProtKB-KW"/>
</dbReference>
<evidence type="ECO:0000259" key="22">
    <source>
        <dbReference type="SMART" id="SM00187"/>
    </source>
</evidence>
<dbReference type="GO" id="GO:0016477">
    <property type="term" value="P:cell migration"/>
    <property type="evidence" value="ECO:0007669"/>
    <property type="project" value="TreeGrafter"/>
</dbReference>
<feature type="transmembrane region" description="Helical" evidence="20">
    <location>
        <begin position="749"/>
        <end position="773"/>
    </location>
</feature>
<dbReference type="GO" id="GO:0005925">
    <property type="term" value="C:focal adhesion"/>
    <property type="evidence" value="ECO:0007669"/>
    <property type="project" value="TreeGrafter"/>
</dbReference>
<dbReference type="InterPro" id="IPR036349">
    <property type="entry name" value="Integrin_bsu_tail_dom_sf"/>
</dbReference>
<dbReference type="Gene3D" id="1.20.5.100">
    <property type="entry name" value="Cytochrome c1, transmembrane anchor, C-terminal"/>
    <property type="match status" value="1"/>
</dbReference>
<keyword evidence="3" id="KW-1003">Cell membrane</keyword>
<evidence type="ECO:0000256" key="12">
    <source>
        <dbReference type="ARBA" id="ARBA00022889"/>
    </source>
</evidence>
<evidence type="ECO:0000256" key="14">
    <source>
        <dbReference type="ARBA" id="ARBA00023037"/>
    </source>
</evidence>
<feature type="domain" description="Integrin beta subunit VWA" evidence="22">
    <location>
        <begin position="34"/>
        <end position="480"/>
    </location>
</feature>
<dbReference type="Pfam" id="PF07974">
    <property type="entry name" value="EGF_2"/>
    <property type="match status" value="1"/>
</dbReference>
<dbReference type="InterPro" id="IPR012896">
    <property type="entry name" value="Integrin_bsu_tail"/>
</dbReference>
<evidence type="ECO:0000256" key="2">
    <source>
        <dbReference type="ARBA" id="ARBA00007449"/>
    </source>
</evidence>
<dbReference type="EnsemblMetazoa" id="XM_014386024.2">
    <property type="protein sequence ID" value="XP_014241510.1"/>
    <property type="gene ID" value="LOC106662173"/>
</dbReference>
<feature type="disulfide bond" evidence="18">
    <location>
        <begin position="415"/>
        <end position="428"/>
    </location>
</feature>
<feature type="disulfide bond" evidence="18">
    <location>
        <begin position="505"/>
        <end position="545"/>
    </location>
</feature>
<dbReference type="FunFam" id="3.40.50.410:FF:000002">
    <property type="entry name" value="Integrin beta"/>
    <property type="match status" value="1"/>
</dbReference>
<feature type="disulfide bond" evidence="18">
    <location>
        <begin position="666"/>
        <end position="675"/>
    </location>
</feature>
<feature type="disulfide bond" evidence="18">
    <location>
        <begin position="575"/>
        <end position="580"/>
    </location>
</feature>
<dbReference type="InterPro" id="IPR057073">
    <property type="entry name" value="EGF_integrin_2"/>
</dbReference>
<evidence type="ECO:0000256" key="11">
    <source>
        <dbReference type="ARBA" id="ARBA00022842"/>
    </source>
</evidence>
<dbReference type="SMART" id="SM01242">
    <property type="entry name" value="Integrin_B_tail"/>
    <property type="match status" value="1"/>
</dbReference>
<feature type="disulfide bond" evidence="18">
    <location>
        <begin position="659"/>
        <end position="662"/>
    </location>
</feature>
<dbReference type="SUPFAM" id="SSF103575">
    <property type="entry name" value="Plexin repeat"/>
    <property type="match status" value="1"/>
</dbReference>
<feature type="chain" id="PRO_5035199631" description="Integrin beta" evidence="21">
    <location>
        <begin position="19"/>
        <end position="820"/>
    </location>
</feature>
<dbReference type="InterPro" id="IPR036465">
    <property type="entry name" value="vWFA_dom_sf"/>
</dbReference>
<feature type="disulfide bond" evidence="18">
    <location>
        <begin position="603"/>
        <end position="612"/>
    </location>
</feature>
<feature type="disulfide bond" evidence="18">
    <location>
        <begin position="558"/>
        <end position="573"/>
    </location>
</feature>
<dbReference type="Pfam" id="PF00362">
    <property type="entry name" value="Integrin_beta"/>
    <property type="match status" value="1"/>
</dbReference>
<dbReference type="SMART" id="SM00187">
    <property type="entry name" value="INB"/>
    <property type="match status" value="1"/>
</dbReference>
<dbReference type="Gene3D" id="3.40.50.410">
    <property type="entry name" value="von Willebrand factor, type A domain"/>
    <property type="match status" value="1"/>
</dbReference>
<evidence type="ECO:0000256" key="16">
    <source>
        <dbReference type="ARBA" id="ARBA00023157"/>
    </source>
</evidence>
<feature type="disulfide bond" evidence="18">
    <location>
        <begin position="510"/>
        <end position="519"/>
    </location>
</feature>
<dbReference type="SUPFAM" id="SSF57196">
    <property type="entry name" value="EGF/Laminin"/>
    <property type="match status" value="1"/>
</dbReference>
<evidence type="ECO:0000259" key="24">
    <source>
        <dbReference type="SMART" id="SM01242"/>
    </source>
</evidence>
<dbReference type="GeneID" id="106662173"/>
<feature type="disulfide bond" evidence="18">
    <location>
        <begin position="35"/>
        <end position="44"/>
    </location>
</feature>
<keyword evidence="10" id="KW-0106">Calcium</keyword>
<dbReference type="Proteomes" id="UP000494040">
    <property type="component" value="Unassembled WGS sequence"/>
</dbReference>
<dbReference type="PROSITE" id="PS00243">
    <property type="entry name" value="I_EGF_1"/>
    <property type="match status" value="2"/>
</dbReference>
<feature type="disulfide bond" evidence="18">
    <location>
        <begin position="478"/>
        <end position="482"/>
    </location>
</feature>
<feature type="disulfide bond" evidence="18">
    <location>
        <begin position="553"/>
        <end position="588"/>
    </location>
</feature>
<dbReference type="FunFam" id="2.10.25.10:FF:000036">
    <property type="entry name" value="Integrin beta"/>
    <property type="match status" value="1"/>
</dbReference>
<evidence type="ECO:0000256" key="9">
    <source>
        <dbReference type="ARBA" id="ARBA00022737"/>
    </source>
</evidence>
<dbReference type="Pfam" id="PF07965">
    <property type="entry name" value="Integrin_B_tail"/>
    <property type="match status" value="1"/>
</dbReference>
<keyword evidence="15 20" id="KW-0472">Membrane</keyword>
<dbReference type="PANTHER" id="PTHR10082">
    <property type="entry name" value="INTEGRIN BETA SUBUNIT"/>
    <property type="match status" value="1"/>
</dbReference>
<dbReference type="Gene3D" id="2.10.25.10">
    <property type="entry name" value="Laminin"/>
    <property type="match status" value="4"/>
</dbReference>
<keyword evidence="9" id="KW-0677">Repeat</keyword>
<dbReference type="PROSITE" id="PS51257">
    <property type="entry name" value="PROKAR_LIPOPROTEIN"/>
    <property type="match status" value="1"/>
</dbReference>
<keyword evidence="5" id="KW-0597">Phosphoprotein</keyword>
<evidence type="ECO:0000256" key="6">
    <source>
        <dbReference type="ARBA" id="ARBA00022692"/>
    </source>
</evidence>
<evidence type="ECO:0000313" key="26">
    <source>
        <dbReference type="Proteomes" id="UP000494040"/>
    </source>
</evidence>
<evidence type="ECO:0000256" key="21">
    <source>
        <dbReference type="SAM" id="SignalP"/>
    </source>
</evidence>
<dbReference type="GO" id="GO:0007157">
    <property type="term" value="P:heterophilic cell-cell adhesion via plasma membrane cell adhesion molecules"/>
    <property type="evidence" value="ECO:0007669"/>
    <property type="project" value="UniProtKB-ARBA"/>
</dbReference>
<keyword evidence="6 19" id="KW-0812">Transmembrane</keyword>
<dbReference type="OrthoDB" id="410592at2759"/>
<feature type="disulfide bond" evidence="18">
    <location>
        <begin position="274"/>
        <end position="315"/>
    </location>
</feature>
<feature type="disulfide bond" evidence="18">
    <location>
        <begin position="672"/>
        <end position="745"/>
    </location>
</feature>
<dbReference type="PROSITE" id="PS52047">
    <property type="entry name" value="I_EGF_2"/>
    <property type="match status" value="2"/>
</dbReference>
<evidence type="ECO:0000256" key="4">
    <source>
        <dbReference type="ARBA" id="ARBA00022536"/>
    </source>
</evidence>
<evidence type="ECO:0000256" key="19">
    <source>
        <dbReference type="RuleBase" id="RU000633"/>
    </source>
</evidence>
<feature type="disulfide bond" evidence="18">
    <location>
        <begin position="47"/>
        <end position="59"/>
    </location>
</feature>
<dbReference type="GO" id="GO:0033627">
    <property type="term" value="P:cell adhesion mediated by integrin"/>
    <property type="evidence" value="ECO:0007669"/>
    <property type="project" value="TreeGrafter"/>
</dbReference>
<proteinExistence type="inferred from homology"/>
<dbReference type="Pfam" id="PF23105">
    <property type="entry name" value="EGF_integrin"/>
    <property type="match status" value="2"/>
</dbReference>
<evidence type="ECO:0000256" key="5">
    <source>
        <dbReference type="ARBA" id="ARBA00022553"/>
    </source>
</evidence>
<keyword evidence="14 19" id="KW-0401">Integrin</keyword>
<dbReference type="AlphaFoldDB" id="A0A8I6RAE9"/>
<feature type="domain" description="Integrin beta subunit cytoplasmic" evidence="23">
    <location>
        <begin position="774"/>
        <end position="820"/>
    </location>
</feature>
<dbReference type="InterPro" id="IPR014836">
    <property type="entry name" value="Integrin_bsu_cyt_dom"/>
</dbReference>
<dbReference type="GO" id="GO:0008305">
    <property type="term" value="C:integrin complex"/>
    <property type="evidence" value="ECO:0007669"/>
    <property type="project" value="TreeGrafter"/>
</dbReference>
<organism evidence="25 26">
    <name type="scientific">Cimex lectularius</name>
    <name type="common">Bed bug</name>
    <name type="synonym">Acanthia lectularia</name>
    <dbReference type="NCBI Taxonomy" id="79782"/>
    <lineage>
        <taxon>Eukaryota</taxon>
        <taxon>Metazoa</taxon>
        <taxon>Ecdysozoa</taxon>
        <taxon>Arthropoda</taxon>
        <taxon>Hexapoda</taxon>
        <taxon>Insecta</taxon>
        <taxon>Pterygota</taxon>
        <taxon>Neoptera</taxon>
        <taxon>Paraneoptera</taxon>
        <taxon>Hemiptera</taxon>
        <taxon>Heteroptera</taxon>
        <taxon>Panheteroptera</taxon>
        <taxon>Cimicomorpha</taxon>
        <taxon>Cimicidae</taxon>
        <taxon>Cimex</taxon>
    </lineage>
</organism>
<evidence type="ECO:0000256" key="7">
    <source>
        <dbReference type="ARBA" id="ARBA00022723"/>
    </source>
</evidence>
<dbReference type="SUPFAM" id="SSF69179">
    <property type="entry name" value="Integrin domains"/>
    <property type="match status" value="1"/>
</dbReference>
<dbReference type="Gene3D" id="4.10.1240.30">
    <property type="match status" value="1"/>
</dbReference>
<dbReference type="FunFam" id="1.20.5.100:FF:000002">
    <property type="entry name" value="Integrin beta"/>
    <property type="match status" value="1"/>
</dbReference>
<name>A0A8I6RAE9_CIMLE</name>
<evidence type="ECO:0000256" key="10">
    <source>
        <dbReference type="ARBA" id="ARBA00022837"/>
    </source>
</evidence>
<dbReference type="InterPro" id="IPR002369">
    <property type="entry name" value="Integrin_bsu_VWA"/>
</dbReference>
<feature type="signal peptide" evidence="21">
    <location>
        <begin position="1"/>
        <end position="18"/>
    </location>
</feature>
<dbReference type="OMA" id="NCVCGAC"/>
<feature type="disulfide bond" evidence="18">
    <location>
        <begin position="38"/>
        <end position="73"/>
    </location>
</feature>
<dbReference type="InterPro" id="IPR013111">
    <property type="entry name" value="EGF_extracell"/>
</dbReference>
<evidence type="ECO:0000256" key="1">
    <source>
        <dbReference type="ARBA" id="ARBA00004251"/>
    </source>
</evidence>
<feature type="disulfide bond" evidence="18">
    <location>
        <begin position="596"/>
        <end position="601"/>
    </location>
</feature>
<comment type="subcellular location">
    <subcellularLocation>
        <location evidence="1 19">Cell membrane</location>
        <topology evidence="1 19">Single-pass type I membrane protein</topology>
    </subcellularLocation>
</comment>